<feature type="region of interest" description="Disordered" evidence="1">
    <location>
        <begin position="162"/>
        <end position="214"/>
    </location>
</feature>
<proteinExistence type="predicted"/>
<feature type="compositionally biased region" description="Low complexity" evidence="1">
    <location>
        <begin position="162"/>
        <end position="172"/>
    </location>
</feature>
<keyword evidence="3" id="KW-1185">Reference proteome</keyword>
<dbReference type="AlphaFoldDB" id="A0A1I1KD08"/>
<name>A0A1I1KD08_9ACTN</name>
<dbReference type="STRING" id="910347.SAMN05421773_104186"/>
<gene>
    <name evidence="2" type="ORF">SAMN05421773_104186</name>
</gene>
<protein>
    <submittedName>
        <fullName evidence="2">Uncharacterized protein</fullName>
    </submittedName>
</protein>
<evidence type="ECO:0000313" key="3">
    <source>
        <dbReference type="Proteomes" id="UP000199207"/>
    </source>
</evidence>
<sequence>MPVPGAGRPARPARGLPGPHGEARTADTARTAGAAEAVRRLERVRLCLPPGLPAPLGHDAVGVAAPLGPRISRSLPRTGCVFADAERWWWIVPGQADTGLVWPDAADYAAGAVLSRGRAAGGGPRLAYWPKDNVPYTHPIMLYIVLCNALGRRPEWREAPRAEAPGAEAPGPVHALHRPVPDGRGGGAAGRTGARERPWSSAARPPEPGSRGPG</sequence>
<accession>A0A1I1KD08</accession>
<dbReference type="EMBL" id="FOLM01000004">
    <property type="protein sequence ID" value="SFC58719.1"/>
    <property type="molecule type" value="Genomic_DNA"/>
</dbReference>
<evidence type="ECO:0000313" key="2">
    <source>
        <dbReference type="EMBL" id="SFC58719.1"/>
    </source>
</evidence>
<evidence type="ECO:0000256" key="1">
    <source>
        <dbReference type="SAM" id="MobiDB-lite"/>
    </source>
</evidence>
<feature type="region of interest" description="Disordered" evidence="1">
    <location>
        <begin position="1"/>
        <end position="30"/>
    </location>
</feature>
<dbReference type="Proteomes" id="UP000199207">
    <property type="component" value="Unassembled WGS sequence"/>
</dbReference>
<organism evidence="2 3">
    <name type="scientific">Streptomyces aidingensis</name>
    <dbReference type="NCBI Taxonomy" id="910347"/>
    <lineage>
        <taxon>Bacteria</taxon>
        <taxon>Bacillati</taxon>
        <taxon>Actinomycetota</taxon>
        <taxon>Actinomycetes</taxon>
        <taxon>Kitasatosporales</taxon>
        <taxon>Streptomycetaceae</taxon>
        <taxon>Streptomyces</taxon>
    </lineage>
</organism>
<reference evidence="2 3" key="1">
    <citation type="submission" date="2016-10" db="EMBL/GenBank/DDBJ databases">
        <authorList>
            <person name="de Groot N.N."/>
        </authorList>
    </citation>
    <scope>NUCLEOTIDE SEQUENCE [LARGE SCALE GENOMIC DNA]</scope>
    <source>
        <strain evidence="2 3">CGMCC 4.5739</strain>
    </source>
</reference>
<feature type="compositionally biased region" description="Low complexity" evidence="1">
    <location>
        <begin position="1"/>
        <end position="20"/>
    </location>
</feature>